<keyword evidence="2" id="KW-1185">Reference proteome</keyword>
<evidence type="ECO:0000313" key="2">
    <source>
        <dbReference type="Proteomes" id="UP000800094"/>
    </source>
</evidence>
<gene>
    <name evidence="1" type="ORF">BU26DRAFT_149992</name>
</gene>
<proteinExistence type="predicted"/>
<dbReference type="EMBL" id="ML987190">
    <property type="protein sequence ID" value="KAF2255035.1"/>
    <property type="molecule type" value="Genomic_DNA"/>
</dbReference>
<name>A0A6A6IWV3_9PLEO</name>
<dbReference type="GeneID" id="54573294"/>
<sequence>MGRVAPFRKWRVAIGSKVIRFSTVDNRLRAYLGGIIIMVQCRDLVGSSVDGGALGRKQRTYSNMTHRKTSTIFSGSGQHSSFVCIFQQQQSRSAVRQLVAVGLPDGLTSAAHIGPMQRW</sequence>
<dbReference type="Proteomes" id="UP000800094">
    <property type="component" value="Unassembled WGS sequence"/>
</dbReference>
<evidence type="ECO:0000313" key="1">
    <source>
        <dbReference type="EMBL" id="KAF2255035.1"/>
    </source>
</evidence>
<reference evidence="1" key="1">
    <citation type="journal article" date="2020" name="Stud. Mycol.">
        <title>101 Dothideomycetes genomes: a test case for predicting lifestyles and emergence of pathogens.</title>
        <authorList>
            <person name="Haridas S."/>
            <person name="Albert R."/>
            <person name="Binder M."/>
            <person name="Bloem J."/>
            <person name="Labutti K."/>
            <person name="Salamov A."/>
            <person name="Andreopoulos B."/>
            <person name="Baker S."/>
            <person name="Barry K."/>
            <person name="Bills G."/>
            <person name="Bluhm B."/>
            <person name="Cannon C."/>
            <person name="Castanera R."/>
            <person name="Culley D."/>
            <person name="Daum C."/>
            <person name="Ezra D."/>
            <person name="Gonzalez J."/>
            <person name="Henrissat B."/>
            <person name="Kuo A."/>
            <person name="Liang C."/>
            <person name="Lipzen A."/>
            <person name="Lutzoni F."/>
            <person name="Magnuson J."/>
            <person name="Mondo S."/>
            <person name="Nolan M."/>
            <person name="Ohm R."/>
            <person name="Pangilinan J."/>
            <person name="Park H.-J."/>
            <person name="Ramirez L."/>
            <person name="Alfaro M."/>
            <person name="Sun H."/>
            <person name="Tritt A."/>
            <person name="Yoshinaga Y."/>
            <person name="Zwiers L.-H."/>
            <person name="Turgeon B."/>
            <person name="Goodwin S."/>
            <person name="Spatafora J."/>
            <person name="Crous P."/>
            <person name="Grigoriev I."/>
        </authorList>
    </citation>
    <scope>NUCLEOTIDE SEQUENCE</scope>
    <source>
        <strain evidence="1">CBS 122368</strain>
    </source>
</reference>
<dbReference type="AlphaFoldDB" id="A0A6A6IWV3"/>
<protein>
    <submittedName>
        <fullName evidence="1">Uncharacterized protein</fullName>
    </submittedName>
</protein>
<organism evidence="1 2">
    <name type="scientific">Trematosphaeria pertusa</name>
    <dbReference type="NCBI Taxonomy" id="390896"/>
    <lineage>
        <taxon>Eukaryota</taxon>
        <taxon>Fungi</taxon>
        <taxon>Dikarya</taxon>
        <taxon>Ascomycota</taxon>
        <taxon>Pezizomycotina</taxon>
        <taxon>Dothideomycetes</taxon>
        <taxon>Pleosporomycetidae</taxon>
        <taxon>Pleosporales</taxon>
        <taxon>Massarineae</taxon>
        <taxon>Trematosphaeriaceae</taxon>
        <taxon>Trematosphaeria</taxon>
    </lineage>
</organism>
<accession>A0A6A6IWV3</accession>
<dbReference type="RefSeq" id="XP_033690039.1">
    <property type="nucleotide sequence ID" value="XM_033819964.1"/>
</dbReference>